<evidence type="ECO:0000313" key="2">
    <source>
        <dbReference type="Proteomes" id="UP001143856"/>
    </source>
</evidence>
<name>A0ACC1PJE2_9PEZI</name>
<proteinExistence type="predicted"/>
<reference evidence="1" key="1">
    <citation type="submission" date="2022-10" db="EMBL/GenBank/DDBJ databases">
        <title>Genome Sequence of Xylaria curta.</title>
        <authorList>
            <person name="Buettner E."/>
        </authorList>
    </citation>
    <scope>NUCLEOTIDE SEQUENCE</scope>
    <source>
        <strain evidence="1">Babe10</strain>
    </source>
</reference>
<sequence>MARLSAKSSFFSGKGRRMWESLSGGAADGIFYTVLVAGLPSIALECWRRLDYFAKRSGGSFSAINCLLLTMAALYFELLCLVLNFCSHYAASCQHSPIFDSEEYRRLSVTIMNVYESKRLKYVPIGEPGYESFLCDLLQEPGTLNFDTSLPVGFTMPQMSVVTREMANRKLLSIKPEERHVHHGSSSLSLMIVSKHQRKGYGQEAIAWALDWAFDFARLHRVEMACYGWNPGAKRLYSRIGFREEGVKREAIWFMGGWHDMHDMAILEHEWREKWRDAANAETFAPADGESYSSGQIAEKMGSA</sequence>
<evidence type="ECO:0000313" key="1">
    <source>
        <dbReference type="EMBL" id="KAJ2994124.1"/>
    </source>
</evidence>
<accession>A0ACC1PJE2</accession>
<gene>
    <name evidence="1" type="ORF">NUW58_g1636</name>
</gene>
<dbReference type="Proteomes" id="UP001143856">
    <property type="component" value="Unassembled WGS sequence"/>
</dbReference>
<organism evidence="1 2">
    <name type="scientific">Xylaria curta</name>
    <dbReference type="NCBI Taxonomy" id="42375"/>
    <lineage>
        <taxon>Eukaryota</taxon>
        <taxon>Fungi</taxon>
        <taxon>Dikarya</taxon>
        <taxon>Ascomycota</taxon>
        <taxon>Pezizomycotina</taxon>
        <taxon>Sordariomycetes</taxon>
        <taxon>Xylariomycetidae</taxon>
        <taxon>Xylariales</taxon>
        <taxon>Xylariaceae</taxon>
        <taxon>Xylaria</taxon>
    </lineage>
</organism>
<comment type="caution">
    <text evidence="1">The sequence shown here is derived from an EMBL/GenBank/DDBJ whole genome shotgun (WGS) entry which is preliminary data.</text>
</comment>
<protein>
    <submittedName>
        <fullName evidence="1">Uncharacterized protein</fullName>
    </submittedName>
</protein>
<dbReference type="EMBL" id="JAPDGR010000185">
    <property type="protein sequence ID" value="KAJ2994124.1"/>
    <property type="molecule type" value="Genomic_DNA"/>
</dbReference>
<keyword evidence="2" id="KW-1185">Reference proteome</keyword>